<accession>A0ABS8VHM3</accession>
<dbReference type="Proteomes" id="UP000823775">
    <property type="component" value="Unassembled WGS sequence"/>
</dbReference>
<reference evidence="1 2" key="1">
    <citation type="journal article" date="2021" name="BMC Genomics">
        <title>Datura genome reveals duplications of psychoactive alkaloid biosynthetic genes and high mutation rate following tissue culture.</title>
        <authorList>
            <person name="Rajewski A."/>
            <person name="Carter-House D."/>
            <person name="Stajich J."/>
            <person name="Litt A."/>
        </authorList>
    </citation>
    <scope>NUCLEOTIDE SEQUENCE [LARGE SCALE GENOMIC DNA]</scope>
    <source>
        <strain evidence="1">AR-01</strain>
    </source>
</reference>
<evidence type="ECO:0000313" key="1">
    <source>
        <dbReference type="EMBL" id="MCD9646367.1"/>
    </source>
</evidence>
<organism evidence="1 2">
    <name type="scientific">Datura stramonium</name>
    <name type="common">Jimsonweed</name>
    <name type="synonym">Common thornapple</name>
    <dbReference type="NCBI Taxonomy" id="4076"/>
    <lineage>
        <taxon>Eukaryota</taxon>
        <taxon>Viridiplantae</taxon>
        <taxon>Streptophyta</taxon>
        <taxon>Embryophyta</taxon>
        <taxon>Tracheophyta</taxon>
        <taxon>Spermatophyta</taxon>
        <taxon>Magnoliopsida</taxon>
        <taxon>eudicotyledons</taxon>
        <taxon>Gunneridae</taxon>
        <taxon>Pentapetalae</taxon>
        <taxon>asterids</taxon>
        <taxon>lamiids</taxon>
        <taxon>Solanales</taxon>
        <taxon>Solanaceae</taxon>
        <taxon>Solanoideae</taxon>
        <taxon>Datureae</taxon>
        <taxon>Datura</taxon>
    </lineage>
</organism>
<name>A0ABS8VHM3_DATST</name>
<dbReference type="EMBL" id="JACEIK010004765">
    <property type="protein sequence ID" value="MCD9646367.1"/>
    <property type="molecule type" value="Genomic_DNA"/>
</dbReference>
<proteinExistence type="predicted"/>
<evidence type="ECO:0008006" key="3">
    <source>
        <dbReference type="Google" id="ProtNLM"/>
    </source>
</evidence>
<sequence length="102" mass="11805">MYAAREAYGASSNGYRNHQQLVRLTYRLILVDEDLWQDSFYALMSDEFVCLKKELLLAEANKFAYSKKEFIEDGKKQNKPYLSSSPTAMDAASLTYKDEQRS</sequence>
<gene>
    <name evidence="1" type="ORF">HAX54_036140</name>
</gene>
<evidence type="ECO:0000313" key="2">
    <source>
        <dbReference type="Proteomes" id="UP000823775"/>
    </source>
</evidence>
<keyword evidence="2" id="KW-1185">Reference proteome</keyword>
<protein>
    <recommendedName>
        <fullName evidence="3">Four helix bundle protein</fullName>
    </recommendedName>
</protein>
<comment type="caution">
    <text evidence="1">The sequence shown here is derived from an EMBL/GenBank/DDBJ whole genome shotgun (WGS) entry which is preliminary data.</text>
</comment>